<protein>
    <submittedName>
        <fullName evidence="1">Uncharacterized protein</fullName>
    </submittedName>
</protein>
<dbReference type="AlphaFoldDB" id="A0A2S7EUB7"/>
<dbReference type="EMBL" id="MDEJ01000026">
    <property type="protein sequence ID" value="PPU96735.1"/>
    <property type="molecule type" value="Genomic_DNA"/>
</dbReference>
<dbReference type="Proteomes" id="UP000239939">
    <property type="component" value="Unassembled WGS sequence"/>
</dbReference>
<name>A0A2S7EUB7_9XANT</name>
<reference evidence="2" key="1">
    <citation type="submission" date="2016-08" db="EMBL/GenBank/DDBJ databases">
        <authorList>
            <person name="Merda D."/>
            <person name="Briand M."/>
            <person name="Taghouti G."/>
            <person name="Carrere S."/>
            <person name="Gouzy J."/>
            <person name="Portier P."/>
            <person name="Jacques M.-A."/>
            <person name="Fischer-Le Saux M."/>
        </authorList>
    </citation>
    <scope>NUCLEOTIDE SEQUENCE [LARGE SCALE GENOMIC DNA]</scope>
    <source>
        <strain evidence="2">CFBP1817</strain>
    </source>
</reference>
<sequence>MHALRAPVVLKAVEALTARCRLTLMDLARRWPGAERVRVRAPRRALDGLLSNHHLHAECLSLHAAIARW</sequence>
<organism evidence="1 2">
    <name type="scientific">Xanthomonas populi</name>
    <dbReference type="NCBI Taxonomy" id="53414"/>
    <lineage>
        <taxon>Bacteria</taxon>
        <taxon>Pseudomonadati</taxon>
        <taxon>Pseudomonadota</taxon>
        <taxon>Gammaproteobacteria</taxon>
        <taxon>Lysobacterales</taxon>
        <taxon>Lysobacteraceae</taxon>
        <taxon>Xanthomonas</taxon>
    </lineage>
</organism>
<dbReference type="OrthoDB" id="6140187at2"/>
<evidence type="ECO:0000313" key="1">
    <source>
        <dbReference type="EMBL" id="PPU96735.1"/>
    </source>
</evidence>
<gene>
    <name evidence="1" type="ORF">XpopCFBP1817_06330</name>
</gene>
<keyword evidence="2" id="KW-1185">Reference proteome</keyword>
<proteinExistence type="predicted"/>
<evidence type="ECO:0000313" key="2">
    <source>
        <dbReference type="Proteomes" id="UP000239939"/>
    </source>
</evidence>
<comment type="caution">
    <text evidence="1">The sequence shown here is derived from an EMBL/GenBank/DDBJ whole genome shotgun (WGS) entry which is preliminary data.</text>
</comment>
<accession>A0A2S7EUB7</accession>